<name>A0A0M0JX41_9EUKA</name>
<reference evidence="4" key="1">
    <citation type="journal article" date="2015" name="PLoS Genet.">
        <title>Genome Sequence and Transcriptome Analyses of Chrysochromulina tobin: Metabolic Tools for Enhanced Algal Fitness in the Prominent Order Prymnesiales (Haptophyceae).</title>
        <authorList>
            <person name="Hovde B.T."/>
            <person name="Deodato C.R."/>
            <person name="Hunsperger H.M."/>
            <person name="Ryken S.A."/>
            <person name="Yost W."/>
            <person name="Jha R.K."/>
            <person name="Patterson J."/>
            <person name="Monnat R.J. Jr."/>
            <person name="Barlow S.B."/>
            <person name="Starkenburg S.R."/>
            <person name="Cattolico R.A."/>
        </authorList>
    </citation>
    <scope>NUCLEOTIDE SEQUENCE</scope>
    <source>
        <strain evidence="4">CCMP291</strain>
    </source>
</reference>
<dbReference type="AlphaFoldDB" id="A0A0M0JX41"/>
<feature type="coiled-coil region" evidence="1">
    <location>
        <begin position="379"/>
        <end position="504"/>
    </location>
</feature>
<evidence type="ECO:0000256" key="1">
    <source>
        <dbReference type="SAM" id="Coils"/>
    </source>
</evidence>
<feature type="region of interest" description="Disordered" evidence="2">
    <location>
        <begin position="531"/>
        <end position="551"/>
    </location>
</feature>
<comment type="caution">
    <text evidence="3">The sequence shown here is derived from an EMBL/GenBank/DDBJ whole genome shotgun (WGS) entry which is preliminary data.</text>
</comment>
<protein>
    <submittedName>
        <fullName evidence="3">Uncharacterized protein</fullName>
    </submittedName>
</protein>
<proteinExistence type="predicted"/>
<gene>
    <name evidence="3" type="ORF">Ctob_005881</name>
</gene>
<keyword evidence="4" id="KW-1185">Reference proteome</keyword>
<accession>A0A0M0JX41</accession>
<organism evidence="3 4">
    <name type="scientific">Chrysochromulina tobinii</name>
    <dbReference type="NCBI Taxonomy" id="1460289"/>
    <lineage>
        <taxon>Eukaryota</taxon>
        <taxon>Haptista</taxon>
        <taxon>Haptophyta</taxon>
        <taxon>Prymnesiophyceae</taxon>
        <taxon>Prymnesiales</taxon>
        <taxon>Chrysochromulinaceae</taxon>
        <taxon>Chrysochromulina</taxon>
    </lineage>
</organism>
<sequence>MPKTNVPVDPHLLIHTPRWTSPPREHVGHIEPPEPAGAAVVITSHGVLHQVADEELMLPDEVRESLQDPDGLAQVGRLRLADVQQQAQSKIGWLLGYVSPRSRGATVDPTATGHWVKTSRGYEWAATSSQPYPLPPPIAAHGAPVDPTATGHWVKTSRGYEWAASSSQPYPLPPPIAAHGVSPFMPEIAGTKRSPEPRAAERTSIREAIREGEGELNIASSEMEAEMRRRSRSPSTLARLERAAEKAARAAERAVASRDGRSAERSEETRLRVESRHVPPELTAEMIRLRRKVSDLGADNALLTQNFLMVQSRYREVAGQRDEERASRSTELEAVAMQADATLAGVRETLTKLLSSEMQVRFVVAEGRALEAHHAHEVRMRLTHESEELRRQLIETERRLAAEAQHVEALGEELRSLAQHARASEKQAQQAQLATFSAAREKDAAAARFAEADLQLQLLRNQLDLVADERRRAENACSKIQTERDNMLAELRKTELELHALKAQSMTVGAHAQQQTARMIAETTELRRRLSAADAARERERQQAQKAAEAAAQVQGQLQMARETAAREAAAHEHRRDVTQTTHALQLQARLDADNALALNAELLAFASRLDVEPPPPRIRHVSPLPVAGALSRARSPVKTARAF</sequence>
<feature type="region of interest" description="Disordered" evidence="2">
    <location>
        <begin position="1"/>
        <end position="26"/>
    </location>
</feature>
<evidence type="ECO:0000256" key="2">
    <source>
        <dbReference type="SAM" id="MobiDB-lite"/>
    </source>
</evidence>
<feature type="region of interest" description="Disordered" evidence="2">
    <location>
        <begin position="249"/>
        <end position="275"/>
    </location>
</feature>
<dbReference type="EMBL" id="JWZX01002175">
    <property type="protein sequence ID" value="KOO30703.1"/>
    <property type="molecule type" value="Genomic_DNA"/>
</dbReference>
<evidence type="ECO:0000313" key="3">
    <source>
        <dbReference type="EMBL" id="KOO30703.1"/>
    </source>
</evidence>
<evidence type="ECO:0000313" key="4">
    <source>
        <dbReference type="Proteomes" id="UP000037460"/>
    </source>
</evidence>
<dbReference type="Proteomes" id="UP000037460">
    <property type="component" value="Unassembled WGS sequence"/>
</dbReference>
<keyword evidence="1" id="KW-0175">Coiled coil</keyword>